<feature type="compositionally biased region" description="Basic residues" evidence="4">
    <location>
        <begin position="538"/>
        <end position="549"/>
    </location>
</feature>
<feature type="region of interest" description="Disordered" evidence="4">
    <location>
        <begin position="821"/>
        <end position="847"/>
    </location>
</feature>
<dbReference type="InterPro" id="IPR054464">
    <property type="entry name" value="ULD_fung"/>
</dbReference>
<evidence type="ECO:0000256" key="3">
    <source>
        <dbReference type="PROSITE-ProRule" id="PRU00339"/>
    </source>
</evidence>
<feature type="compositionally biased region" description="Pro residues" evidence="4">
    <location>
        <begin position="1193"/>
        <end position="1209"/>
    </location>
</feature>
<feature type="region of interest" description="Disordered" evidence="4">
    <location>
        <begin position="1077"/>
        <end position="1103"/>
    </location>
</feature>
<dbReference type="Gene3D" id="1.25.40.10">
    <property type="entry name" value="Tetratricopeptide repeat domain"/>
    <property type="match status" value="1"/>
</dbReference>
<dbReference type="PANTHER" id="PTHR12760">
    <property type="entry name" value="TETRATRICOPEPTIDE REPEAT PROTEIN"/>
    <property type="match status" value="1"/>
</dbReference>
<feature type="domain" description="Ubiquitin-like" evidence="6">
    <location>
        <begin position="1102"/>
        <end position="1184"/>
    </location>
</feature>
<feature type="compositionally biased region" description="Basic and acidic residues" evidence="4">
    <location>
        <begin position="686"/>
        <end position="697"/>
    </location>
</feature>
<sequence length="1288" mass="139306">MSSALLQPPAHLSPALALQNSQQAPSILRNTPSPISSWSLSSLWTAAESPELWTTYENLIMACLRTGDEKSAQLCIQRLQERFGVENERIMALRGLLCEVGAEDEAALQRVLDGYEDSLSGNANNMPLFKRRIAVLKSLGKTSEAVTALNELLDLSPTDAEAWAELADLYVSQGMYPQGIFALEEVLLITPNAWNIHARLGEVLYIAAGVNDSSSDKYLAESLRRFCRSIELCDDYLRGYYGLKLASSQLLNKSPTNRNTKSDTTLPLPDTRTIEKLNETATSKLSEILRRSAAKEPGWEGYDEASLIATRELLNRDSSSQPIEKGHPPNSLTHFIFSLYTSLSLIQQPKTTITITIAAAAANRFEFFPSSVTILGTTKNIAAYISDQHNLESQEPLALELVDSRRPAQPLTITNFFTTTKTLDKTLSTFENSNHFPRLTTRITIDSPNTHSPYMSPSHSSSNSRSNSFSDSSGHIRSDDSHEFSDNSQDSSNLYSDDIEPSESASHPQRAAIRYITREQISSRERSTSRPPPIERAHARHERPVRRHTPAAERNHRPPPISRVHRHTAPAPSSTVEQLDDFPSYGRGYLAQPTAPYGGGRTAPSPGYAPSAYSAGPNSGPYAPPFGTPGVAPSPGSGPGALTHYGGGYPQQYNQNSHPFAPQNQNSFAPQPPPSPGGASYFNSHGRHDPMSRHDPMAGHNSPGGYPGQANQELMHYAPQHGYPGNQPYGGGQGYPGYPGYMPPGMAPAMSPGMTPGMQALQHGHLGQQSMAMTPAGMQYFPPQFSPPVPEAAPAPTAVPVVDIEMEKKMALMEEQMKNAKIESDRAREQAEAAQRASEAAQKALADKEARELKEKLEAEEAAAAAQKQAEERAEWARKANEAQAAIEKRAAEKQAELEKRAADMEADLKKKAAEAQADLKKRMEEAQTLLAAKLAQEAKAEKEAADAAAQAALKAEWEKKAAEAQADLMKKAATMEADLKKAAADKEADLKKKMEEAQSALAAKLAKEAKDAAEAAEAAQAAAIKAEWEAKIEAEKELALKKGAADALKAKEEEAKAKAAQEEEAKKRADELAAAVAAATAAATPAPAPAPPTPPPPAEEKKKPIKFKDAVGRKFSFPFQLCATWPGMEELIKQAFLHVDIIGPHVQEGRYDLIGPNGEIILPQIWETVIEPDWAITMHMWPIPDPPKPESPKPAPPTGPPGLPPMNPNGPANGPPNGAQPPIPPAVTLPPPPPHVVGRPPPPPFMSHAPSPKIITVKPKKKIDNAGVLGWMAGKRPTPSSKSRPKK</sequence>
<evidence type="ECO:0000256" key="4">
    <source>
        <dbReference type="SAM" id="MobiDB-lite"/>
    </source>
</evidence>
<feature type="region of interest" description="Disordered" evidence="4">
    <location>
        <begin position="440"/>
        <end position="590"/>
    </location>
</feature>
<dbReference type="InterPro" id="IPR055217">
    <property type="entry name" value="TPR_EMC2"/>
</dbReference>
<gene>
    <name evidence="7" type="ORF">DSL72_004319</name>
</gene>
<protein>
    <recommendedName>
        <fullName evidence="9">ER membrane protein complex subunit 2</fullName>
    </recommendedName>
</protein>
<proteinExistence type="predicted"/>
<feature type="compositionally biased region" description="Pro residues" evidence="4">
    <location>
        <begin position="1087"/>
        <end position="1098"/>
    </location>
</feature>
<evidence type="ECO:0000259" key="6">
    <source>
        <dbReference type="Pfam" id="PF22893"/>
    </source>
</evidence>
<feature type="compositionally biased region" description="Low complexity" evidence="4">
    <location>
        <begin position="1077"/>
        <end position="1086"/>
    </location>
</feature>
<feature type="compositionally biased region" description="Pro residues" evidence="4">
    <location>
        <begin position="1219"/>
        <end position="1246"/>
    </location>
</feature>
<evidence type="ECO:0000256" key="1">
    <source>
        <dbReference type="ARBA" id="ARBA00022737"/>
    </source>
</evidence>
<accession>A0A8A3P4D7</accession>
<dbReference type="FunFam" id="1.25.40.10:FF:001208">
    <property type="entry name" value="Tetratricopeptide repeat domain-containing protein"/>
    <property type="match status" value="1"/>
</dbReference>
<dbReference type="EMBL" id="CP063405">
    <property type="protein sequence ID" value="QSZ29801.1"/>
    <property type="molecule type" value="Genomic_DNA"/>
</dbReference>
<organism evidence="7 8">
    <name type="scientific">Monilinia vaccinii-corymbosi</name>
    <dbReference type="NCBI Taxonomy" id="61207"/>
    <lineage>
        <taxon>Eukaryota</taxon>
        <taxon>Fungi</taxon>
        <taxon>Dikarya</taxon>
        <taxon>Ascomycota</taxon>
        <taxon>Pezizomycotina</taxon>
        <taxon>Leotiomycetes</taxon>
        <taxon>Helotiales</taxon>
        <taxon>Sclerotiniaceae</taxon>
        <taxon>Monilinia</taxon>
    </lineage>
</organism>
<evidence type="ECO:0000313" key="7">
    <source>
        <dbReference type="EMBL" id="QSZ29801.1"/>
    </source>
</evidence>
<feature type="domain" description="EMC2 TPR-like" evidence="5">
    <location>
        <begin position="120"/>
        <end position="203"/>
    </location>
</feature>
<feature type="compositionally biased region" description="Polar residues" evidence="4">
    <location>
        <begin position="486"/>
        <end position="495"/>
    </location>
</feature>
<feature type="compositionally biased region" description="Low complexity" evidence="4">
    <location>
        <begin position="452"/>
        <end position="473"/>
    </location>
</feature>
<feature type="compositionally biased region" description="Basic and acidic residues" evidence="4">
    <location>
        <begin position="474"/>
        <end position="485"/>
    </location>
</feature>
<keyword evidence="8" id="KW-1185">Reference proteome</keyword>
<dbReference type="OrthoDB" id="124397at2759"/>
<keyword evidence="1" id="KW-0677">Repeat</keyword>
<dbReference type="InterPro" id="IPR011990">
    <property type="entry name" value="TPR-like_helical_dom_sf"/>
</dbReference>
<evidence type="ECO:0000313" key="8">
    <source>
        <dbReference type="Proteomes" id="UP000672032"/>
    </source>
</evidence>
<dbReference type="Proteomes" id="UP000672032">
    <property type="component" value="Chromosome 1"/>
</dbReference>
<dbReference type="Pfam" id="PF22893">
    <property type="entry name" value="ULD_2"/>
    <property type="match status" value="1"/>
</dbReference>
<evidence type="ECO:0000256" key="2">
    <source>
        <dbReference type="ARBA" id="ARBA00022803"/>
    </source>
</evidence>
<reference evidence="7" key="1">
    <citation type="submission" date="2020-10" db="EMBL/GenBank/DDBJ databases">
        <title>Genome Sequence of Monilinia vaccinii-corymbosi Sheds Light on Mummy Berry Disease Infection of Blueberry and Mating Type.</title>
        <authorList>
            <person name="Yow A.G."/>
            <person name="Zhang Y."/>
            <person name="Bansal K."/>
            <person name="Eacker S.M."/>
            <person name="Sullivan S."/>
            <person name="Liachko I."/>
            <person name="Cubeta M.A."/>
            <person name="Rollins J.A."/>
            <person name="Ashrafi H."/>
        </authorList>
    </citation>
    <scope>NUCLEOTIDE SEQUENCE</scope>
    <source>
        <strain evidence="7">RL-1</strain>
    </source>
</reference>
<dbReference type="PROSITE" id="PS50005">
    <property type="entry name" value="TPR"/>
    <property type="match status" value="1"/>
</dbReference>
<name>A0A8A3P4D7_9HELO</name>
<evidence type="ECO:0000259" key="5">
    <source>
        <dbReference type="Pfam" id="PF22890"/>
    </source>
</evidence>
<evidence type="ECO:0008006" key="9">
    <source>
        <dbReference type="Google" id="ProtNLM"/>
    </source>
</evidence>
<dbReference type="SUPFAM" id="SSF48452">
    <property type="entry name" value="TPR-like"/>
    <property type="match status" value="1"/>
</dbReference>
<dbReference type="InterPro" id="IPR039856">
    <property type="entry name" value="EMC2-like"/>
</dbReference>
<keyword evidence="2 3" id="KW-0802">TPR repeat</keyword>
<feature type="compositionally biased region" description="Basic and acidic residues" evidence="4">
    <location>
        <begin position="521"/>
        <end position="537"/>
    </location>
</feature>
<feature type="compositionally biased region" description="Basic and acidic residues" evidence="4">
    <location>
        <begin position="821"/>
        <end position="831"/>
    </location>
</feature>
<feature type="region of interest" description="Disordered" evidence="4">
    <location>
        <begin position="1182"/>
        <end position="1288"/>
    </location>
</feature>
<feature type="region of interest" description="Disordered" evidence="4">
    <location>
        <begin position="624"/>
        <end position="711"/>
    </location>
</feature>
<feature type="compositionally biased region" description="Polar residues" evidence="4">
    <location>
        <begin position="1279"/>
        <end position="1288"/>
    </location>
</feature>
<feature type="compositionally biased region" description="Low complexity" evidence="4">
    <location>
        <begin position="832"/>
        <end position="844"/>
    </location>
</feature>
<dbReference type="InterPro" id="IPR019734">
    <property type="entry name" value="TPR_rpt"/>
</dbReference>
<feature type="compositionally biased region" description="Polar residues" evidence="4">
    <location>
        <begin position="440"/>
        <end position="451"/>
    </location>
</feature>
<dbReference type="Pfam" id="PF22890">
    <property type="entry name" value="TPR_EMC2"/>
    <property type="match status" value="1"/>
</dbReference>
<feature type="repeat" description="TPR" evidence="3">
    <location>
        <begin position="160"/>
        <end position="193"/>
    </location>
</feature>
<dbReference type="SMART" id="SM00028">
    <property type="entry name" value="TPR"/>
    <property type="match status" value="2"/>
</dbReference>